<dbReference type="InterPro" id="IPR025558">
    <property type="entry name" value="DUF4283"/>
</dbReference>
<protein>
    <recommendedName>
        <fullName evidence="3">CCHC-type domain-containing protein</fullName>
    </recommendedName>
</protein>
<keyword evidence="1" id="KW-0862">Zinc</keyword>
<dbReference type="GO" id="GO:0008270">
    <property type="term" value="F:zinc ion binding"/>
    <property type="evidence" value="ECO:0007669"/>
    <property type="project" value="UniProtKB-KW"/>
</dbReference>
<sequence>MADEIDEQLRSLCLTEEEAQGVQVERTDLDNGMDETIEELGLVGKLITPKDPNLATLLATMKQAWNLRRSFEIQRLEQSVYALQFYSFDDRKKFLYGGPRHFNRQPFIFRPVDRDKEPLEMDFTETEIWVRIKKLPRCMKTEAMAEKIANLIGTFIILDNHRSGVWSTSMRLRVSINVSKPLRRGILLENGDKKAWYRITYERLPNFCYICGILGHQQRTCPNPKAEDEEGSDEQYGKWLHASPLKQVSFVERTEADRMASLWSELRQTRVSGEIRLRKDARDTPELEDNQNGKPKAKIKLIDLLAGKKESPKKINEIEGMDLSEGNKEGEGFGSRDIRGKDVCVLQEEANEKVGRDEAELVSSKERAGIYGKTAGVNQESLSPARGKESALGPRKGELNWIGEAQIEIVTGL</sequence>
<evidence type="ECO:0000313" key="4">
    <source>
        <dbReference type="EMBL" id="CAL1366291.1"/>
    </source>
</evidence>
<keyword evidence="1" id="KW-0863">Zinc-finger</keyword>
<dbReference type="GO" id="GO:0003676">
    <property type="term" value="F:nucleic acid binding"/>
    <property type="evidence" value="ECO:0007669"/>
    <property type="project" value="InterPro"/>
</dbReference>
<dbReference type="InterPro" id="IPR040256">
    <property type="entry name" value="At4g02000-like"/>
</dbReference>
<keyword evidence="1" id="KW-0479">Metal-binding</keyword>
<keyword evidence="5" id="KW-1185">Reference proteome</keyword>
<dbReference type="InterPro" id="IPR025836">
    <property type="entry name" value="Zn_knuckle_CX2CX4HX4C"/>
</dbReference>
<organism evidence="4 5">
    <name type="scientific">Linum trigynum</name>
    <dbReference type="NCBI Taxonomy" id="586398"/>
    <lineage>
        <taxon>Eukaryota</taxon>
        <taxon>Viridiplantae</taxon>
        <taxon>Streptophyta</taxon>
        <taxon>Embryophyta</taxon>
        <taxon>Tracheophyta</taxon>
        <taxon>Spermatophyta</taxon>
        <taxon>Magnoliopsida</taxon>
        <taxon>eudicotyledons</taxon>
        <taxon>Gunneridae</taxon>
        <taxon>Pentapetalae</taxon>
        <taxon>rosids</taxon>
        <taxon>fabids</taxon>
        <taxon>Malpighiales</taxon>
        <taxon>Linaceae</taxon>
        <taxon>Linum</taxon>
    </lineage>
</organism>
<reference evidence="4 5" key="1">
    <citation type="submission" date="2024-04" db="EMBL/GenBank/DDBJ databases">
        <authorList>
            <person name="Fracassetti M."/>
        </authorList>
    </citation>
    <scope>NUCLEOTIDE SEQUENCE [LARGE SCALE GENOMIC DNA]</scope>
</reference>
<evidence type="ECO:0000256" key="2">
    <source>
        <dbReference type="SAM" id="MobiDB-lite"/>
    </source>
</evidence>
<evidence type="ECO:0000256" key="1">
    <source>
        <dbReference type="PROSITE-ProRule" id="PRU00047"/>
    </source>
</evidence>
<dbReference type="PANTHER" id="PTHR31286">
    <property type="entry name" value="GLYCINE-RICH CELL WALL STRUCTURAL PROTEIN 1.8-LIKE"/>
    <property type="match status" value="1"/>
</dbReference>
<evidence type="ECO:0000313" key="5">
    <source>
        <dbReference type="Proteomes" id="UP001497516"/>
    </source>
</evidence>
<name>A0AAV2D3A1_9ROSI</name>
<dbReference type="PANTHER" id="PTHR31286:SF167">
    <property type="entry name" value="OS09G0268800 PROTEIN"/>
    <property type="match status" value="1"/>
</dbReference>
<accession>A0AAV2D3A1</accession>
<feature type="domain" description="CCHC-type" evidence="3">
    <location>
        <begin position="208"/>
        <end position="223"/>
    </location>
</feature>
<dbReference type="Pfam" id="PF14111">
    <property type="entry name" value="DUF4283"/>
    <property type="match status" value="1"/>
</dbReference>
<dbReference type="Proteomes" id="UP001497516">
    <property type="component" value="Chromosome 2"/>
</dbReference>
<proteinExistence type="predicted"/>
<dbReference type="PROSITE" id="PS50158">
    <property type="entry name" value="ZF_CCHC"/>
    <property type="match status" value="1"/>
</dbReference>
<dbReference type="SUPFAM" id="SSF57756">
    <property type="entry name" value="Retrovirus zinc finger-like domains"/>
    <property type="match status" value="1"/>
</dbReference>
<dbReference type="Pfam" id="PF14392">
    <property type="entry name" value="zf-CCHC_4"/>
    <property type="match status" value="1"/>
</dbReference>
<feature type="region of interest" description="Disordered" evidence="2">
    <location>
        <begin position="375"/>
        <end position="394"/>
    </location>
</feature>
<evidence type="ECO:0000259" key="3">
    <source>
        <dbReference type="PROSITE" id="PS50158"/>
    </source>
</evidence>
<gene>
    <name evidence="4" type="ORF">LTRI10_LOCUS10566</name>
</gene>
<dbReference type="InterPro" id="IPR001878">
    <property type="entry name" value="Znf_CCHC"/>
</dbReference>
<dbReference type="EMBL" id="OZ034815">
    <property type="protein sequence ID" value="CAL1366291.1"/>
    <property type="molecule type" value="Genomic_DNA"/>
</dbReference>
<dbReference type="AlphaFoldDB" id="A0AAV2D3A1"/>
<dbReference type="InterPro" id="IPR036875">
    <property type="entry name" value="Znf_CCHC_sf"/>
</dbReference>